<keyword evidence="2" id="KW-1003">Cell membrane</keyword>
<protein>
    <submittedName>
        <fullName evidence="7">N-acetylglucosaminyltransferase</fullName>
    </submittedName>
</protein>
<name>A0A2T9X4E5_9CREN</name>
<comment type="subcellular location">
    <subcellularLocation>
        <location evidence="1">Cell membrane</location>
    </subcellularLocation>
</comment>
<organism evidence="7 8">
    <name type="scientific">Acidianus hospitalis</name>
    <dbReference type="NCBI Taxonomy" id="563177"/>
    <lineage>
        <taxon>Archaea</taxon>
        <taxon>Thermoproteota</taxon>
        <taxon>Thermoprotei</taxon>
        <taxon>Sulfolobales</taxon>
        <taxon>Sulfolobaceae</taxon>
        <taxon>Acidianus</taxon>
    </lineage>
</organism>
<proteinExistence type="predicted"/>
<dbReference type="EMBL" id="QEFD01000168">
    <property type="protein sequence ID" value="PVU74976.1"/>
    <property type="molecule type" value="Genomic_DNA"/>
</dbReference>
<keyword evidence="3 7" id="KW-0328">Glycosyltransferase</keyword>
<feature type="transmembrane region" description="Helical" evidence="6">
    <location>
        <begin position="20"/>
        <end position="38"/>
    </location>
</feature>
<gene>
    <name evidence="7" type="ORF">DDW13_05680</name>
</gene>
<evidence type="ECO:0000256" key="6">
    <source>
        <dbReference type="SAM" id="Phobius"/>
    </source>
</evidence>
<feature type="transmembrane region" description="Helical" evidence="6">
    <location>
        <begin position="307"/>
        <end position="327"/>
    </location>
</feature>
<dbReference type="SUPFAM" id="SSF53448">
    <property type="entry name" value="Nucleotide-diphospho-sugar transferases"/>
    <property type="match status" value="1"/>
</dbReference>
<dbReference type="GO" id="GO:0085029">
    <property type="term" value="P:extracellular matrix assembly"/>
    <property type="evidence" value="ECO:0007669"/>
    <property type="project" value="TreeGrafter"/>
</dbReference>
<dbReference type="PANTHER" id="PTHR22913:SF12">
    <property type="entry name" value="MANNURONAN SYNTHASE"/>
    <property type="match status" value="1"/>
</dbReference>
<dbReference type="Gene3D" id="3.90.550.10">
    <property type="entry name" value="Spore Coat Polysaccharide Biosynthesis Protein SpsA, Chain A"/>
    <property type="match status" value="1"/>
</dbReference>
<accession>A0A2T9X4E5</accession>
<dbReference type="PANTHER" id="PTHR22913">
    <property type="entry name" value="HYALURONAN SYNTHASE"/>
    <property type="match status" value="1"/>
</dbReference>
<dbReference type="GO" id="GO:0030213">
    <property type="term" value="P:hyaluronan biosynthetic process"/>
    <property type="evidence" value="ECO:0007669"/>
    <property type="project" value="TreeGrafter"/>
</dbReference>
<feature type="transmembrane region" description="Helical" evidence="6">
    <location>
        <begin position="347"/>
        <end position="369"/>
    </location>
</feature>
<sequence>MIFEFLEMFYMITTRTFLYWPIHFIIFLIAATFVRGYLARTYKPYSEGLKRENVKVSVVIPEYNEDLDIFEKVVKSAVENKPDEIIIVYEDERKEIEKIAKKYKTKGVNIIDFHPGIRIGKRTSLALAWMIAKGDIIVQLDSDTIMQSGAIDEIINPFSDPKVVGVQGHPLLFRTGGKIPYILGQIIELSRDIVCKMLDGELVVVDGKIAAYRRDFLIKNIKEFLIEKWGKKKIIVADDRALTFLANIQGYKTVYQSTALGLSAAQPTLTKFILQQLRWARSGYLYLIKDIKTGLFFKSTRRYRFQMLTYLLAPVSFTVAWVQTLLANVEVVNIVVAYINSIVSLNIPVILFSLFVFIVGLAMTLNFSLKALGIDYNEIKKLSITAFDYVVLGIIGLFVIYPMTLYAMVTYRNVTSWLTR</sequence>
<dbReference type="Proteomes" id="UP000245638">
    <property type="component" value="Unassembled WGS sequence"/>
</dbReference>
<keyword evidence="6" id="KW-1133">Transmembrane helix</keyword>
<dbReference type="InterPro" id="IPR029044">
    <property type="entry name" value="Nucleotide-diphossugar_trans"/>
</dbReference>
<comment type="caution">
    <text evidence="7">The sequence shown here is derived from an EMBL/GenBank/DDBJ whole genome shotgun (WGS) entry which is preliminary data.</text>
</comment>
<feature type="transmembrane region" description="Helical" evidence="6">
    <location>
        <begin position="389"/>
        <end position="409"/>
    </location>
</feature>
<keyword evidence="5 6" id="KW-0472">Membrane</keyword>
<evidence type="ECO:0000313" key="8">
    <source>
        <dbReference type="Proteomes" id="UP000245638"/>
    </source>
</evidence>
<evidence type="ECO:0000256" key="4">
    <source>
        <dbReference type="ARBA" id="ARBA00022679"/>
    </source>
</evidence>
<dbReference type="GO" id="GO:0005886">
    <property type="term" value="C:plasma membrane"/>
    <property type="evidence" value="ECO:0007669"/>
    <property type="project" value="UniProtKB-SubCell"/>
</dbReference>
<evidence type="ECO:0000313" key="7">
    <source>
        <dbReference type="EMBL" id="PVU74976.1"/>
    </source>
</evidence>
<reference evidence="7 8" key="1">
    <citation type="journal article" date="2015" name="Appl. Environ. Microbiol.">
        <title>Nanoarchaeota, Their Sulfolobales Host, and Nanoarchaeota Virus Distribution across Yellowstone National Park Hot Springs.</title>
        <authorList>
            <person name="Munson-McGee J.H."/>
            <person name="Field E.K."/>
            <person name="Bateson M."/>
            <person name="Rooney C."/>
            <person name="Stepanauskas R."/>
            <person name="Young M.J."/>
        </authorList>
    </citation>
    <scope>NUCLEOTIDE SEQUENCE [LARGE SCALE GENOMIC DNA]</scope>
    <source>
        <strain evidence="7">SCGC AC-742_N10</strain>
    </source>
</reference>
<evidence type="ECO:0000256" key="5">
    <source>
        <dbReference type="ARBA" id="ARBA00023136"/>
    </source>
</evidence>
<dbReference type="Pfam" id="PF13641">
    <property type="entry name" value="Glyco_tranf_2_3"/>
    <property type="match status" value="1"/>
</dbReference>
<evidence type="ECO:0000256" key="2">
    <source>
        <dbReference type="ARBA" id="ARBA00022475"/>
    </source>
</evidence>
<dbReference type="AlphaFoldDB" id="A0A2T9X4E5"/>
<evidence type="ECO:0000256" key="1">
    <source>
        <dbReference type="ARBA" id="ARBA00004236"/>
    </source>
</evidence>
<evidence type="ECO:0000256" key="3">
    <source>
        <dbReference type="ARBA" id="ARBA00022676"/>
    </source>
</evidence>
<keyword evidence="6" id="KW-0812">Transmembrane</keyword>
<dbReference type="GO" id="GO:0050501">
    <property type="term" value="F:hyaluronan synthase activity"/>
    <property type="evidence" value="ECO:0007669"/>
    <property type="project" value="TreeGrafter"/>
</dbReference>
<keyword evidence="4 7" id="KW-0808">Transferase</keyword>